<dbReference type="PANTHER" id="PTHR28254:SF1">
    <property type="entry name" value="CYTOCHROME B-C1 COMPLEX SUBUNIT 10, MITOCHONDRIAL"/>
    <property type="match status" value="1"/>
</dbReference>
<keyword evidence="1" id="KW-0812">Transmembrane</keyword>
<evidence type="ECO:0000256" key="1">
    <source>
        <dbReference type="SAM" id="Phobius"/>
    </source>
</evidence>
<sequence>MQRTLIRRAFSARNDAVRGIENPWRPRTTDYQSYKSRFGPQCKVGMHFSGVNASTLAWYGSLAAGMGVSAGIFALYFFSGVPRVQKDILQKLPIIGQQFVHEVPPEDNPF</sequence>
<keyword evidence="1" id="KW-0472">Membrane</keyword>
<keyword evidence="3" id="KW-1185">Reference proteome</keyword>
<proteinExistence type="predicted"/>
<evidence type="ECO:0000313" key="3">
    <source>
        <dbReference type="Proteomes" id="UP000799436"/>
    </source>
</evidence>
<dbReference type="InterPro" id="IPR019182">
    <property type="entry name" value="Cytochrome_b-c1_su10_fun"/>
</dbReference>
<gene>
    <name evidence="2" type="ORF">EJ03DRAFT_289042</name>
</gene>
<name>A0A6G1LFI2_9PEZI</name>
<keyword evidence="1" id="KW-1133">Transmembrane helix</keyword>
<feature type="transmembrane region" description="Helical" evidence="1">
    <location>
        <begin position="56"/>
        <end position="78"/>
    </location>
</feature>
<dbReference type="GO" id="GO:0006122">
    <property type="term" value="P:mitochondrial electron transport, ubiquinol to cytochrome c"/>
    <property type="evidence" value="ECO:0007669"/>
    <property type="project" value="InterPro"/>
</dbReference>
<dbReference type="OrthoDB" id="2391627at2759"/>
<accession>A0A6G1LFI2</accession>
<dbReference type="EMBL" id="ML995818">
    <property type="protein sequence ID" value="KAF2771616.1"/>
    <property type="molecule type" value="Genomic_DNA"/>
</dbReference>
<dbReference type="GO" id="GO:0005739">
    <property type="term" value="C:mitochondrion"/>
    <property type="evidence" value="ECO:0007669"/>
    <property type="project" value="GOC"/>
</dbReference>
<reference evidence="2" key="1">
    <citation type="journal article" date="2020" name="Stud. Mycol.">
        <title>101 Dothideomycetes genomes: a test case for predicting lifestyles and emergence of pathogens.</title>
        <authorList>
            <person name="Haridas S."/>
            <person name="Albert R."/>
            <person name="Binder M."/>
            <person name="Bloem J."/>
            <person name="Labutti K."/>
            <person name="Salamov A."/>
            <person name="Andreopoulos B."/>
            <person name="Baker S."/>
            <person name="Barry K."/>
            <person name="Bills G."/>
            <person name="Bluhm B."/>
            <person name="Cannon C."/>
            <person name="Castanera R."/>
            <person name="Culley D."/>
            <person name="Daum C."/>
            <person name="Ezra D."/>
            <person name="Gonzalez J."/>
            <person name="Henrissat B."/>
            <person name="Kuo A."/>
            <person name="Liang C."/>
            <person name="Lipzen A."/>
            <person name="Lutzoni F."/>
            <person name="Magnuson J."/>
            <person name="Mondo S."/>
            <person name="Nolan M."/>
            <person name="Ohm R."/>
            <person name="Pangilinan J."/>
            <person name="Park H.-J."/>
            <person name="Ramirez L."/>
            <person name="Alfaro M."/>
            <person name="Sun H."/>
            <person name="Tritt A."/>
            <person name="Yoshinaga Y."/>
            <person name="Zwiers L.-H."/>
            <person name="Turgeon B."/>
            <person name="Goodwin S."/>
            <person name="Spatafora J."/>
            <person name="Crous P."/>
            <person name="Grigoriev I."/>
        </authorList>
    </citation>
    <scope>NUCLEOTIDE SEQUENCE</scope>
    <source>
        <strain evidence="2">CBS 116005</strain>
    </source>
</reference>
<dbReference type="PANTHER" id="PTHR28254">
    <property type="entry name" value="CYTOCHROME B-C1 COMPLEX SUBUNIT 10"/>
    <property type="match status" value="1"/>
</dbReference>
<protein>
    <submittedName>
        <fullName evidence="2">Uncharacterized protein</fullName>
    </submittedName>
</protein>
<dbReference type="AlphaFoldDB" id="A0A6G1LFI2"/>
<dbReference type="Pfam" id="PF09796">
    <property type="entry name" value="QCR10"/>
    <property type="match status" value="1"/>
</dbReference>
<dbReference type="Proteomes" id="UP000799436">
    <property type="component" value="Unassembled WGS sequence"/>
</dbReference>
<organism evidence="2 3">
    <name type="scientific">Teratosphaeria nubilosa</name>
    <dbReference type="NCBI Taxonomy" id="161662"/>
    <lineage>
        <taxon>Eukaryota</taxon>
        <taxon>Fungi</taxon>
        <taxon>Dikarya</taxon>
        <taxon>Ascomycota</taxon>
        <taxon>Pezizomycotina</taxon>
        <taxon>Dothideomycetes</taxon>
        <taxon>Dothideomycetidae</taxon>
        <taxon>Mycosphaerellales</taxon>
        <taxon>Teratosphaeriaceae</taxon>
        <taxon>Teratosphaeria</taxon>
    </lineage>
</organism>
<evidence type="ECO:0000313" key="2">
    <source>
        <dbReference type="EMBL" id="KAF2771616.1"/>
    </source>
</evidence>